<evidence type="ECO:0000259" key="2">
    <source>
        <dbReference type="Pfam" id="PF02275"/>
    </source>
</evidence>
<dbReference type="AlphaFoldDB" id="A0A6P2U354"/>
<feature type="domain" description="Choloylglycine hydrolase/NAAA C-terminal" evidence="2">
    <location>
        <begin position="29"/>
        <end position="65"/>
    </location>
</feature>
<dbReference type="RefSeq" id="WP_217483236.1">
    <property type="nucleotide sequence ID" value="NZ_CABVQN010000001.1"/>
</dbReference>
<reference evidence="3 4" key="1">
    <citation type="submission" date="2019-09" db="EMBL/GenBank/DDBJ databases">
        <authorList>
            <person name="Depoorter E."/>
        </authorList>
    </citation>
    <scope>NUCLEOTIDE SEQUENCE [LARGE SCALE GENOMIC DNA]</scope>
    <source>
        <strain evidence="3">R-39750</strain>
    </source>
</reference>
<gene>
    <name evidence="3" type="ORF">BLA39750_00006</name>
</gene>
<name>A0A6P2U354_BURL3</name>
<dbReference type="Pfam" id="PF02275">
    <property type="entry name" value="CBAH"/>
    <property type="match status" value="1"/>
</dbReference>
<organism evidence="3 4">
    <name type="scientific">Burkholderia lata (strain ATCC 17760 / DSM 23089 / LMG 22485 / NCIMB 9086 / R18194 / 383)</name>
    <dbReference type="NCBI Taxonomy" id="482957"/>
    <lineage>
        <taxon>Bacteria</taxon>
        <taxon>Pseudomonadati</taxon>
        <taxon>Pseudomonadota</taxon>
        <taxon>Betaproteobacteria</taxon>
        <taxon>Burkholderiales</taxon>
        <taxon>Burkholderiaceae</taxon>
        <taxon>Burkholderia</taxon>
        <taxon>Burkholderia cepacia complex</taxon>
    </lineage>
</organism>
<protein>
    <submittedName>
        <fullName evidence="3">Penicillin amidase</fullName>
    </submittedName>
</protein>
<dbReference type="Gene3D" id="3.60.60.10">
    <property type="entry name" value="Penicillin V Acylase, Chain A"/>
    <property type="match status" value="1"/>
</dbReference>
<evidence type="ECO:0000313" key="3">
    <source>
        <dbReference type="EMBL" id="VWC63904.1"/>
    </source>
</evidence>
<dbReference type="Proteomes" id="UP000494110">
    <property type="component" value="Unassembled WGS sequence"/>
</dbReference>
<sequence length="79" mass="8999">MQRIDASTVAPLSTSSPLCRRLDHDTPVYEYTQWTTIADLEARKYYFRTYDDTVMRVIDLATSTVSTVASPTHIELTIV</sequence>
<dbReference type="InterPro" id="IPR029132">
    <property type="entry name" value="CBAH/NAAA_C"/>
</dbReference>
<dbReference type="GO" id="GO:0016787">
    <property type="term" value="F:hydrolase activity"/>
    <property type="evidence" value="ECO:0007669"/>
    <property type="project" value="UniProtKB-KW"/>
</dbReference>
<dbReference type="SUPFAM" id="SSF56235">
    <property type="entry name" value="N-terminal nucleophile aminohydrolases (Ntn hydrolases)"/>
    <property type="match status" value="1"/>
</dbReference>
<evidence type="ECO:0000313" key="4">
    <source>
        <dbReference type="Proteomes" id="UP000494110"/>
    </source>
</evidence>
<accession>A0A6P2U354</accession>
<proteinExistence type="predicted"/>
<keyword evidence="1" id="KW-0378">Hydrolase</keyword>
<dbReference type="EMBL" id="CABVQN010000001">
    <property type="protein sequence ID" value="VWC63904.1"/>
    <property type="molecule type" value="Genomic_DNA"/>
</dbReference>
<evidence type="ECO:0000256" key="1">
    <source>
        <dbReference type="ARBA" id="ARBA00022801"/>
    </source>
</evidence>
<dbReference type="InterPro" id="IPR029055">
    <property type="entry name" value="Ntn_hydrolases_N"/>
</dbReference>